<dbReference type="InterPro" id="IPR052206">
    <property type="entry name" value="Retinol_saturase"/>
</dbReference>
<keyword evidence="4" id="KW-0521">NADP</keyword>
<keyword evidence="7" id="KW-1185">Reference proteome</keyword>
<dbReference type="SUPFAM" id="SSF51905">
    <property type="entry name" value="FAD/NAD(P)-binding domain"/>
    <property type="match status" value="1"/>
</dbReference>
<dbReference type="EMBL" id="BAAAGE010000002">
    <property type="protein sequence ID" value="GAA0722107.1"/>
    <property type="molecule type" value="Genomic_DNA"/>
</dbReference>
<organism evidence="6 7">
    <name type="scientific">Aquimarina litoralis</name>
    <dbReference type="NCBI Taxonomy" id="584605"/>
    <lineage>
        <taxon>Bacteria</taxon>
        <taxon>Pseudomonadati</taxon>
        <taxon>Bacteroidota</taxon>
        <taxon>Flavobacteriia</taxon>
        <taxon>Flavobacteriales</taxon>
        <taxon>Flavobacteriaceae</taxon>
        <taxon>Aquimarina</taxon>
    </lineage>
</organism>
<dbReference type="PANTHER" id="PTHR46091">
    <property type="entry name" value="BLR7054 PROTEIN"/>
    <property type="match status" value="1"/>
</dbReference>
<reference evidence="7" key="1">
    <citation type="journal article" date="2019" name="Int. J. Syst. Evol. Microbiol.">
        <title>The Global Catalogue of Microorganisms (GCM) 10K type strain sequencing project: providing services to taxonomists for standard genome sequencing and annotation.</title>
        <authorList>
            <consortium name="The Broad Institute Genomics Platform"/>
            <consortium name="The Broad Institute Genome Sequencing Center for Infectious Disease"/>
            <person name="Wu L."/>
            <person name="Ma J."/>
        </authorList>
    </citation>
    <scope>NUCLEOTIDE SEQUENCE [LARGE SCALE GENOMIC DNA]</scope>
    <source>
        <strain evidence="7">JCM 15974</strain>
    </source>
</reference>
<dbReference type="RefSeq" id="WP_343912564.1">
    <property type="nucleotide sequence ID" value="NZ_BAAAGE010000002.1"/>
</dbReference>
<comment type="caution">
    <text evidence="6">The sequence shown here is derived from an EMBL/GenBank/DDBJ whole genome shotgun (WGS) entry which is preliminary data.</text>
</comment>
<dbReference type="PANTHER" id="PTHR46091:SF3">
    <property type="entry name" value="AMINE OXIDASE DOMAIN-CONTAINING PROTEIN"/>
    <property type="match status" value="1"/>
</dbReference>
<proteinExistence type="predicted"/>
<protein>
    <submittedName>
        <fullName evidence="6">NAD(P)/FAD-dependent oxidoreductase</fullName>
    </submittedName>
</protein>
<dbReference type="Pfam" id="PF13450">
    <property type="entry name" value="NAD_binding_8"/>
    <property type="match status" value="1"/>
</dbReference>
<keyword evidence="2" id="KW-0732">Signal</keyword>
<dbReference type="Proteomes" id="UP001501758">
    <property type="component" value="Unassembled WGS sequence"/>
</dbReference>
<evidence type="ECO:0000256" key="1">
    <source>
        <dbReference type="ARBA" id="ARBA00022630"/>
    </source>
</evidence>
<evidence type="ECO:0000313" key="6">
    <source>
        <dbReference type="EMBL" id="GAA0722107.1"/>
    </source>
</evidence>
<accession>A0ABP3U5K6</accession>
<dbReference type="InterPro" id="IPR036188">
    <property type="entry name" value="FAD/NAD-bd_sf"/>
</dbReference>
<keyword evidence="5" id="KW-0520">NAD</keyword>
<sequence>MIQSYKQRPALEEKYDAIIIGSGMGSLTVGAILAKEGKKVLILEKHYTAGGFTHIFKRKGYEWDVGIHYIGGVQQEKSPIRRLFDYVSNYQLQWADMGEVYDRIIIGESSYDFVKGVENFRNKIVSYFPEEENAIDRYIELVFKANKVMGAFYKEKALPGFLRFLIGGFLKRPYLKFSDQTTYEVLSKLTNDQELIKVLTAQYGDYGLPPKQSSFAMHASVARHYFGGGNFPVGGSSKIVETIDPVIEASSGTILTNAEVDQVIVENNQAKGVKMIDGKEFYANTIISGTGVFSTFGNLLPDSVIQEHKLMESLQKVTPSVSHACLYMGFKSSPEDLQLPKTNFWIYPEDVDHDTCVARYLQDQNADFPVVYVSFPSAKDPDWSNRYPNRSTIDIITLVPYESVSKWKGTKWMKRGDDYEAWKENISQRLMKALFKQLPHLEGKVDHYELSTPLSTAHFVNYEKGEIYGIDHTPARFRQKFLQPRTPIKGLYLTGQDIVTAGVGGALFSGVITASAATGINFKKKIFVN</sequence>
<gene>
    <name evidence="6" type="ORF">GCM10009430_24180</name>
</gene>
<dbReference type="Gene3D" id="3.50.50.60">
    <property type="entry name" value="FAD/NAD(P)-binding domain"/>
    <property type="match status" value="2"/>
</dbReference>
<evidence type="ECO:0000313" key="7">
    <source>
        <dbReference type="Proteomes" id="UP001501758"/>
    </source>
</evidence>
<evidence type="ECO:0000256" key="4">
    <source>
        <dbReference type="ARBA" id="ARBA00022857"/>
    </source>
</evidence>
<keyword evidence="1" id="KW-0285">Flavoprotein</keyword>
<evidence type="ECO:0000256" key="5">
    <source>
        <dbReference type="ARBA" id="ARBA00023027"/>
    </source>
</evidence>
<keyword evidence="3" id="KW-0274">FAD</keyword>
<name>A0ABP3U5K6_9FLAO</name>
<evidence type="ECO:0000256" key="3">
    <source>
        <dbReference type="ARBA" id="ARBA00022827"/>
    </source>
</evidence>
<evidence type="ECO:0000256" key="2">
    <source>
        <dbReference type="ARBA" id="ARBA00022729"/>
    </source>
</evidence>